<sequence length="243" mass="27675">MNIYTTLQRGTYHLNNCEDYLFHGNINPHTFVAAVMDGCTMGTDSHLISTLTGKLLRKIVKAKGYDDLRSLVNISPEEHLQDITRQLFAELNALRNQIQLDRNELLTTLLLMVADYKADKAILLVIGDGAISINGHVSIFDRDNKPDYIGYHLSEHFDSWYQRQYRMAFSNLLDISLATDGITSFKPFNPAVAPIDAIRFLLMDQEKSESDEMLNMKCKTLEHVYGMLPTDDLAIVRFLRKNG</sequence>
<dbReference type="Proteomes" id="UP000318815">
    <property type="component" value="Unassembled WGS sequence"/>
</dbReference>
<evidence type="ECO:0000259" key="1">
    <source>
        <dbReference type="Pfam" id="PF13672"/>
    </source>
</evidence>
<evidence type="ECO:0000313" key="3">
    <source>
        <dbReference type="Proteomes" id="UP000318815"/>
    </source>
</evidence>
<protein>
    <submittedName>
        <fullName evidence="2">Protein phosphatase 2C domain-containing protein</fullName>
    </submittedName>
</protein>
<name>A0A5C6LPT4_9BACT</name>
<organism evidence="2 3">
    <name type="scientific">Chitinophaga pinensis</name>
    <dbReference type="NCBI Taxonomy" id="79329"/>
    <lineage>
        <taxon>Bacteria</taxon>
        <taxon>Pseudomonadati</taxon>
        <taxon>Bacteroidota</taxon>
        <taxon>Chitinophagia</taxon>
        <taxon>Chitinophagales</taxon>
        <taxon>Chitinophagaceae</taxon>
        <taxon>Chitinophaga</taxon>
    </lineage>
</organism>
<dbReference type="AlphaFoldDB" id="A0A5C6LPT4"/>
<dbReference type="EMBL" id="VOHS01000026">
    <property type="protein sequence ID" value="TWV98069.1"/>
    <property type="molecule type" value="Genomic_DNA"/>
</dbReference>
<reference evidence="2 3" key="1">
    <citation type="submission" date="2019-08" db="EMBL/GenBank/DDBJ databases">
        <title>Whole genome sequencing of chitin degrading bacteria Chitinophaga pinensis YS16.</title>
        <authorList>
            <person name="Singh R.P."/>
            <person name="Manchanda G."/>
            <person name="Maurya I.K."/>
            <person name="Joshi N.K."/>
            <person name="Srivastava A.K."/>
        </authorList>
    </citation>
    <scope>NUCLEOTIDE SEQUENCE [LARGE SCALE GENOMIC DNA]</scope>
    <source>
        <strain evidence="2 3">YS-16</strain>
    </source>
</reference>
<comment type="caution">
    <text evidence="2">The sequence shown here is derived from an EMBL/GenBank/DDBJ whole genome shotgun (WGS) entry which is preliminary data.</text>
</comment>
<accession>A0A5C6LPT4</accession>
<dbReference type="Gene3D" id="3.60.40.10">
    <property type="entry name" value="PPM-type phosphatase domain"/>
    <property type="match status" value="1"/>
</dbReference>
<dbReference type="InterPro" id="IPR036457">
    <property type="entry name" value="PPM-type-like_dom_sf"/>
</dbReference>
<keyword evidence="3" id="KW-1185">Reference proteome</keyword>
<dbReference type="SUPFAM" id="SSF81606">
    <property type="entry name" value="PP2C-like"/>
    <property type="match status" value="1"/>
</dbReference>
<gene>
    <name evidence="2" type="ORF">FEF09_21110</name>
</gene>
<dbReference type="RefSeq" id="WP_146306944.1">
    <property type="nucleotide sequence ID" value="NZ_VOHS01000026.1"/>
</dbReference>
<proteinExistence type="predicted"/>
<dbReference type="OrthoDB" id="654410at2"/>
<dbReference type="InterPro" id="IPR001932">
    <property type="entry name" value="PPM-type_phosphatase-like_dom"/>
</dbReference>
<feature type="domain" description="PPM-type phosphatase" evidence="1">
    <location>
        <begin position="16"/>
        <end position="192"/>
    </location>
</feature>
<evidence type="ECO:0000313" key="2">
    <source>
        <dbReference type="EMBL" id="TWV98069.1"/>
    </source>
</evidence>
<dbReference type="Pfam" id="PF13672">
    <property type="entry name" value="PP2C_2"/>
    <property type="match status" value="1"/>
</dbReference>